<dbReference type="EMBL" id="RJJD01000006">
    <property type="protein sequence ID" value="RNI26646.1"/>
    <property type="molecule type" value="Genomic_DNA"/>
</dbReference>
<dbReference type="AlphaFoldDB" id="A0A3M9MM90"/>
<keyword evidence="2" id="KW-1185">Reference proteome</keyword>
<accession>A0A3M9MM90</accession>
<dbReference type="OrthoDB" id="885094at2"/>
<sequence length="168" mass="18802">MAAPKENKNAVGNSGGAPSLYRPEYAHQAYKLCLLGATDADLANFFEVAESTINNWKKEEIEFLESIKKGKDLADAEIAESLYHRARGYSHPEDKFFVIEGSVVVEPTTKHYPPDTTAAIFWLKNRKPKTWRDKQEVEHSGELPVIQAEVRILPSEAKIASSEKDVSL</sequence>
<gene>
    <name evidence="1" type="ORF">EFB08_11370</name>
</gene>
<comment type="caution">
    <text evidence="1">The sequence shown here is derived from an EMBL/GenBank/DDBJ whole genome shotgun (WGS) entry which is preliminary data.</text>
</comment>
<name>A0A3M9MM90_9BACT</name>
<protein>
    <submittedName>
        <fullName evidence="1">Terminase</fullName>
    </submittedName>
</protein>
<dbReference type="Proteomes" id="UP000272117">
    <property type="component" value="Unassembled WGS sequence"/>
</dbReference>
<evidence type="ECO:0000313" key="2">
    <source>
        <dbReference type="Proteomes" id="UP000272117"/>
    </source>
</evidence>
<proteinExistence type="predicted"/>
<organism evidence="1 2">
    <name type="scientific">Rufibacter latericius</name>
    <dbReference type="NCBI Taxonomy" id="2487040"/>
    <lineage>
        <taxon>Bacteria</taxon>
        <taxon>Pseudomonadati</taxon>
        <taxon>Bacteroidota</taxon>
        <taxon>Cytophagia</taxon>
        <taxon>Cytophagales</taxon>
        <taxon>Hymenobacteraceae</taxon>
        <taxon>Rufibacter</taxon>
    </lineage>
</organism>
<evidence type="ECO:0000313" key="1">
    <source>
        <dbReference type="EMBL" id="RNI26646.1"/>
    </source>
</evidence>
<dbReference type="RefSeq" id="WP_123127129.1">
    <property type="nucleotide sequence ID" value="NZ_RJJD01000006.1"/>
</dbReference>
<reference evidence="1 2" key="1">
    <citation type="submission" date="2018-11" db="EMBL/GenBank/DDBJ databases">
        <title>Rufibacter latericius sp. nov., isolated from water in Baiyang Lake.</title>
        <authorList>
            <person name="Yang Y."/>
        </authorList>
    </citation>
    <scope>NUCLEOTIDE SEQUENCE [LARGE SCALE GENOMIC DNA]</scope>
    <source>
        <strain evidence="1 2">R-22-1c-1</strain>
    </source>
</reference>